<dbReference type="EMBL" id="KQ415017">
    <property type="protein sequence ID" value="KOC58935.1"/>
    <property type="molecule type" value="Genomic_DNA"/>
</dbReference>
<dbReference type="GO" id="GO:0012505">
    <property type="term" value="C:endomembrane system"/>
    <property type="evidence" value="ECO:0007669"/>
    <property type="project" value="UniProtKB-SubCell"/>
</dbReference>
<reference evidence="12 13" key="1">
    <citation type="submission" date="2015-07" db="EMBL/GenBank/DDBJ databases">
        <title>The genome of Habropoda laboriosa.</title>
        <authorList>
            <person name="Pan H."/>
            <person name="Kapheim K."/>
        </authorList>
    </citation>
    <scope>NUCLEOTIDE SEQUENCE [LARGE SCALE GENOMIC DNA]</scope>
    <source>
        <strain evidence="12">0110345459</strain>
    </source>
</reference>
<feature type="non-terminal residue" evidence="12">
    <location>
        <position position="1"/>
    </location>
</feature>
<evidence type="ECO:0000256" key="6">
    <source>
        <dbReference type="ARBA" id="ARBA00023040"/>
    </source>
</evidence>
<keyword evidence="13" id="KW-1185">Reference proteome</keyword>
<keyword evidence="7 10" id="KW-0472">Membrane</keyword>
<keyword evidence="5 10" id="KW-1133">Transmembrane helix</keyword>
<dbReference type="Gene3D" id="1.20.1070.10">
    <property type="entry name" value="Rhodopsin 7-helix transmembrane proteins"/>
    <property type="match status" value="1"/>
</dbReference>
<feature type="transmembrane region" description="Helical" evidence="10">
    <location>
        <begin position="150"/>
        <end position="171"/>
    </location>
</feature>
<feature type="transmembrane region" description="Helical" evidence="10">
    <location>
        <begin position="259"/>
        <end position="280"/>
    </location>
</feature>
<protein>
    <submittedName>
        <fullName evidence="12">G-protein coupled receptor Mth2</fullName>
    </submittedName>
</protein>
<evidence type="ECO:0000256" key="9">
    <source>
        <dbReference type="ARBA" id="ARBA00023224"/>
    </source>
</evidence>
<dbReference type="GO" id="GO:0004930">
    <property type="term" value="F:G protein-coupled receptor activity"/>
    <property type="evidence" value="ECO:0007669"/>
    <property type="project" value="UniProtKB-KW"/>
</dbReference>
<dbReference type="PROSITE" id="PS50261">
    <property type="entry name" value="G_PROTEIN_RECEP_F2_4"/>
    <property type="match status" value="1"/>
</dbReference>
<evidence type="ECO:0000256" key="8">
    <source>
        <dbReference type="ARBA" id="ARBA00023170"/>
    </source>
</evidence>
<keyword evidence="8 12" id="KW-0675">Receptor</keyword>
<dbReference type="SUPFAM" id="SSF63877">
    <property type="entry name" value="Methuselah ectodomain"/>
    <property type="match status" value="1"/>
</dbReference>
<dbReference type="InterPro" id="IPR017981">
    <property type="entry name" value="GPCR_2-like_7TM"/>
</dbReference>
<evidence type="ECO:0000256" key="3">
    <source>
        <dbReference type="ARBA" id="ARBA00022692"/>
    </source>
</evidence>
<sequence>ISQQNNTIEAEKYENLPVVGKCCALNEVFVKNGTPAVCSTSNSSIAGTFLPLFHGFNSSGYEVPGDKESVFVAITGNPCEYKYKLDPDENSEDDNYLLLNGSVYVPHHNPVMLQPGVDYCMEFTEGLGLETFVCFPKGFKMMVADSRITIFTSGLLISVPFFILTIVTYSITPKLRDVFGKALCRYCGCLALAFTMLATTQLWSVHLSDQACTSIAFVIQFSFVACFFWLNVMCIEMWLLVRSHVDRDTYTRMKPKTLFFWYSLWCWGPSVIFILVSMIMDLSPAIPATYVKQNFGKESCWFRSVNESMPYFYVPVGLLLVGNVILFTLTFCKLTKYQKDLDLRRLARNEESDQQDRKFLRRLMRSTIVCLIIFFLMALNWTMELISWFMNRDIVDWPSFDFINVLQGVIVFGLFVLQKPPRDYVWHRIQQIRGINVPEPEVGSMELYLLPMMNGNSTPRQTIIP</sequence>
<evidence type="ECO:0000256" key="2">
    <source>
        <dbReference type="ARBA" id="ARBA00008979"/>
    </source>
</evidence>
<feature type="transmembrane region" description="Helical" evidence="10">
    <location>
        <begin position="402"/>
        <end position="418"/>
    </location>
</feature>
<feature type="transmembrane region" description="Helical" evidence="10">
    <location>
        <begin position="367"/>
        <end position="390"/>
    </location>
</feature>
<feature type="transmembrane region" description="Helical" evidence="10">
    <location>
        <begin position="183"/>
        <end position="203"/>
    </location>
</feature>
<dbReference type="GO" id="GO:0016020">
    <property type="term" value="C:membrane"/>
    <property type="evidence" value="ECO:0007669"/>
    <property type="project" value="InterPro"/>
</dbReference>
<keyword evidence="3 10" id="KW-0812">Transmembrane</keyword>
<evidence type="ECO:0000256" key="5">
    <source>
        <dbReference type="ARBA" id="ARBA00022989"/>
    </source>
</evidence>
<dbReference type="STRING" id="597456.A0A0L7QK49"/>
<feature type="transmembrane region" description="Helical" evidence="10">
    <location>
        <begin position="215"/>
        <end position="239"/>
    </location>
</feature>
<evidence type="ECO:0000259" key="11">
    <source>
        <dbReference type="PROSITE" id="PS50261"/>
    </source>
</evidence>
<gene>
    <name evidence="12" type="ORF">WH47_01215</name>
</gene>
<evidence type="ECO:0000313" key="13">
    <source>
        <dbReference type="Proteomes" id="UP000053825"/>
    </source>
</evidence>
<dbReference type="Gene3D" id="2.170.180.11">
    <property type="entry name" value="Methuselah ectodomain, domain 2"/>
    <property type="match status" value="1"/>
</dbReference>
<keyword evidence="9" id="KW-0807">Transducer</keyword>
<dbReference type="InterPro" id="IPR036272">
    <property type="entry name" value="Methuselah_N_sf"/>
</dbReference>
<dbReference type="InterPro" id="IPR052808">
    <property type="entry name" value="GPCR_Mth-like"/>
</dbReference>
<comment type="subcellular location">
    <subcellularLocation>
        <location evidence="1">Endomembrane system</location>
        <topology evidence="1">Multi-pass membrane protein</topology>
    </subcellularLocation>
</comment>
<feature type="transmembrane region" description="Helical" evidence="10">
    <location>
        <begin position="311"/>
        <end position="335"/>
    </location>
</feature>
<keyword evidence="6" id="KW-0297">G-protein coupled receptor</keyword>
<dbReference type="PANTHER" id="PTHR46953">
    <property type="entry name" value="G-PROTEIN COUPLED RECEPTOR MTH-LIKE 1-RELATED"/>
    <property type="match status" value="1"/>
</dbReference>
<evidence type="ECO:0000313" key="12">
    <source>
        <dbReference type="EMBL" id="KOC58935.1"/>
    </source>
</evidence>
<keyword evidence="4" id="KW-0732">Signal</keyword>
<dbReference type="GO" id="GO:0007166">
    <property type="term" value="P:cell surface receptor signaling pathway"/>
    <property type="evidence" value="ECO:0007669"/>
    <property type="project" value="InterPro"/>
</dbReference>
<proteinExistence type="inferred from homology"/>
<name>A0A0L7QK49_9HYME</name>
<accession>A0A0L7QK49</accession>
<comment type="similarity">
    <text evidence="2">Belongs to the G-protein coupled receptor 2 family. Mth subfamily.</text>
</comment>
<dbReference type="AlphaFoldDB" id="A0A0L7QK49"/>
<dbReference type="Proteomes" id="UP000053825">
    <property type="component" value="Unassembled WGS sequence"/>
</dbReference>
<evidence type="ECO:0000256" key="7">
    <source>
        <dbReference type="ARBA" id="ARBA00023136"/>
    </source>
</evidence>
<dbReference type="InterPro" id="IPR000832">
    <property type="entry name" value="GPCR_2_secretin-like"/>
</dbReference>
<dbReference type="CDD" id="cd15039">
    <property type="entry name" value="7tmB3_Methuselah-like"/>
    <property type="match status" value="1"/>
</dbReference>
<evidence type="ECO:0000256" key="4">
    <source>
        <dbReference type="ARBA" id="ARBA00022729"/>
    </source>
</evidence>
<dbReference type="PANTHER" id="PTHR46953:SF1">
    <property type="entry name" value="G-PROTEIN COUPLED RECEPTOR MTH-LIKE 1-RELATED"/>
    <property type="match status" value="1"/>
</dbReference>
<evidence type="ECO:0000256" key="1">
    <source>
        <dbReference type="ARBA" id="ARBA00004127"/>
    </source>
</evidence>
<dbReference type="InterPro" id="IPR023311">
    <property type="entry name" value="Methusela_ecto_dom_2"/>
</dbReference>
<dbReference type="OrthoDB" id="5854379at2759"/>
<feature type="domain" description="G-protein coupled receptors family 2 profile 2" evidence="11">
    <location>
        <begin position="147"/>
        <end position="419"/>
    </location>
</feature>
<evidence type="ECO:0000256" key="10">
    <source>
        <dbReference type="SAM" id="Phobius"/>
    </source>
</evidence>
<organism evidence="12 13">
    <name type="scientific">Habropoda laboriosa</name>
    <dbReference type="NCBI Taxonomy" id="597456"/>
    <lineage>
        <taxon>Eukaryota</taxon>
        <taxon>Metazoa</taxon>
        <taxon>Ecdysozoa</taxon>
        <taxon>Arthropoda</taxon>
        <taxon>Hexapoda</taxon>
        <taxon>Insecta</taxon>
        <taxon>Pterygota</taxon>
        <taxon>Neoptera</taxon>
        <taxon>Endopterygota</taxon>
        <taxon>Hymenoptera</taxon>
        <taxon>Apocrita</taxon>
        <taxon>Aculeata</taxon>
        <taxon>Apoidea</taxon>
        <taxon>Anthophila</taxon>
        <taxon>Apidae</taxon>
        <taxon>Habropoda</taxon>
    </lineage>
</organism>
<dbReference type="Pfam" id="PF00002">
    <property type="entry name" value="7tm_2"/>
    <property type="match status" value="1"/>
</dbReference>